<sequence length="82" mass="9236">MHLPDWHCSTCESFSILGGEDVSEGTYNRAQQRIAEHKSHHAIQLEEHDGDHEALKFRLRFPGAHAAVQKVMATQEVSTPDD</sequence>
<evidence type="ECO:0000313" key="1">
    <source>
        <dbReference type="EMBL" id="MFF0498525.1"/>
    </source>
</evidence>
<proteinExistence type="predicted"/>
<comment type="caution">
    <text evidence="1">The sequence shown here is derived from an EMBL/GenBank/DDBJ whole genome shotgun (WGS) entry which is preliminary data.</text>
</comment>
<keyword evidence="2" id="KW-1185">Reference proteome</keyword>
<dbReference type="RefSeq" id="WP_387396051.1">
    <property type="nucleotide sequence ID" value="NZ_JBIAMT010000003.1"/>
</dbReference>
<accession>A0ABW6P5U6</accession>
<gene>
    <name evidence="1" type="ORF">ACFYU5_19120</name>
</gene>
<protein>
    <submittedName>
        <fullName evidence="1">Uncharacterized protein</fullName>
    </submittedName>
</protein>
<evidence type="ECO:0000313" key="2">
    <source>
        <dbReference type="Proteomes" id="UP001601442"/>
    </source>
</evidence>
<name>A0ABW6P5U6_9NOCA</name>
<dbReference type="Proteomes" id="UP001601442">
    <property type="component" value="Unassembled WGS sequence"/>
</dbReference>
<reference evidence="1 2" key="1">
    <citation type="submission" date="2024-10" db="EMBL/GenBank/DDBJ databases">
        <title>The Natural Products Discovery Center: Release of the First 8490 Sequenced Strains for Exploring Actinobacteria Biosynthetic Diversity.</title>
        <authorList>
            <person name="Kalkreuter E."/>
            <person name="Kautsar S.A."/>
            <person name="Yang D."/>
            <person name="Bader C.D."/>
            <person name="Teijaro C.N."/>
            <person name="Fluegel L."/>
            <person name="Davis C.M."/>
            <person name="Simpson J.R."/>
            <person name="Lauterbach L."/>
            <person name="Steele A.D."/>
            <person name="Gui C."/>
            <person name="Meng S."/>
            <person name="Li G."/>
            <person name="Viehrig K."/>
            <person name="Ye F."/>
            <person name="Su P."/>
            <person name="Kiefer A.F."/>
            <person name="Nichols A."/>
            <person name="Cepeda A.J."/>
            <person name="Yan W."/>
            <person name="Fan B."/>
            <person name="Jiang Y."/>
            <person name="Adhikari A."/>
            <person name="Zheng C.-J."/>
            <person name="Schuster L."/>
            <person name="Cowan T.M."/>
            <person name="Smanski M.J."/>
            <person name="Chevrette M.G."/>
            <person name="De Carvalho L.P.S."/>
            <person name="Shen B."/>
        </authorList>
    </citation>
    <scope>NUCLEOTIDE SEQUENCE [LARGE SCALE GENOMIC DNA]</scope>
    <source>
        <strain evidence="1 2">NPDC004119</strain>
    </source>
</reference>
<dbReference type="EMBL" id="JBIAMT010000003">
    <property type="protein sequence ID" value="MFF0498525.1"/>
    <property type="molecule type" value="Genomic_DNA"/>
</dbReference>
<organism evidence="1 2">
    <name type="scientific">Nocardia aobensis</name>
    <dbReference type="NCBI Taxonomy" id="257277"/>
    <lineage>
        <taxon>Bacteria</taxon>
        <taxon>Bacillati</taxon>
        <taxon>Actinomycetota</taxon>
        <taxon>Actinomycetes</taxon>
        <taxon>Mycobacteriales</taxon>
        <taxon>Nocardiaceae</taxon>
        <taxon>Nocardia</taxon>
    </lineage>
</organism>